<reference evidence="1 2" key="1">
    <citation type="submission" date="2017-06" db="EMBL/GenBank/DDBJ databases">
        <title>Genome of Fusarium nygamai isolate CS10214.</title>
        <authorList>
            <person name="Gardiner D.M."/>
            <person name="Obanor F."/>
            <person name="Kazan K."/>
        </authorList>
    </citation>
    <scope>NUCLEOTIDE SEQUENCE [LARGE SCALE GENOMIC DNA]</scope>
    <source>
        <strain evidence="1 2">CS10214</strain>
    </source>
</reference>
<sequence>MATGLEALGAASAVLSLISFAGSLASLTMKIYDGIPTAENELEDYAAKMLDAAKRVKSRQVPRGTPVNDKLSEISQRTIDAAGELEKATRNITTQKGNRLKAFYSAVRAKKNRAKINELNKSLSMCKEVMETELLLKIW</sequence>
<keyword evidence="2" id="KW-1185">Reference proteome</keyword>
<evidence type="ECO:0000313" key="2">
    <source>
        <dbReference type="Proteomes" id="UP000236664"/>
    </source>
</evidence>
<dbReference type="Proteomes" id="UP000236664">
    <property type="component" value="Unassembled WGS sequence"/>
</dbReference>
<dbReference type="EMBL" id="MTQA01000087">
    <property type="protein sequence ID" value="PNP79869.1"/>
    <property type="molecule type" value="Genomic_DNA"/>
</dbReference>
<dbReference type="OrthoDB" id="5086500at2759"/>
<proteinExistence type="predicted"/>
<accession>A0A2K0WC63</accession>
<dbReference type="STRING" id="42673.A0A2K0WC63"/>
<evidence type="ECO:0000313" key="1">
    <source>
        <dbReference type="EMBL" id="PNP79869.1"/>
    </source>
</evidence>
<gene>
    <name evidence="1" type="ORF">FNYG_06566</name>
</gene>
<comment type="caution">
    <text evidence="1">The sequence shown here is derived from an EMBL/GenBank/DDBJ whole genome shotgun (WGS) entry which is preliminary data.</text>
</comment>
<organism evidence="1 2">
    <name type="scientific">Gibberella nygamai</name>
    <name type="common">Bean root rot disease fungus</name>
    <name type="synonym">Fusarium nygamai</name>
    <dbReference type="NCBI Taxonomy" id="42673"/>
    <lineage>
        <taxon>Eukaryota</taxon>
        <taxon>Fungi</taxon>
        <taxon>Dikarya</taxon>
        <taxon>Ascomycota</taxon>
        <taxon>Pezizomycotina</taxon>
        <taxon>Sordariomycetes</taxon>
        <taxon>Hypocreomycetidae</taxon>
        <taxon>Hypocreales</taxon>
        <taxon>Nectriaceae</taxon>
        <taxon>Fusarium</taxon>
        <taxon>Fusarium fujikuroi species complex</taxon>
    </lineage>
</organism>
<protein>
    <submittedName>
        <fullName evidence="1">Uncharacterized protein</fullName>
    </submittedName>
</protein>
<name>A0A2K0WC63_GIBNY</name>
<dbReference type="AlphaFoldDB" id="A0A2K0WC63"/>